<dbReference type="EMBL" id="KY684108">
    <property type="protein sequence ID" value="ARF11287.1"/>
    <property type="molecule type" value="Genomic_DNA"/>
</dbReference>
<reference evidence="2" key="1">
    <citation type="journal article" date="2017" name="Science">
        <title>Giant viruses with an expanded complement of translation system components.</title>
        <authorList>
            <person name="Schulz F."/>
            <person name="Yutin N."/>
            <person name="Ivanova N.N."/>
            <person name="Ortega D.R."/>
            <person name="Lee T.K."/>
            <person name="Vierheilig J."/>
            <person name="Daims H."/>
            <person name="Horn M."/>
            <person name="Wagner M."/>
            <person name="Jensen G.J."/>
            <person name="Kyrpides N.C."/>
            <person name="Koonin E.V."/>
            <person name="Woyke T."/>
        </authorList>
    </citation>
    <scope>NUCLEOTIDE SEQUENCE</scope>
    <source>
        <strain evidence="2">KNV1</strain>
    </source>
</reference>
<proteinExistence type="predicted"/>
<sequence length="179" mass="21143">MSQTSFYGSIYIQLPDNLSNDQLTEKFKEFMNQCSIIFDKDYGPCPWIIENYETIEAEIESQNGDEVSYIKWLQIIICGFLMPNNIKITDYGLDYETKINDNILSGDIQIDGNMLKVVTPEYESLYELLKCMSIIELKQHIPQEYENISYLRISETKYNELVSKIKKYEELLRQHNLLY</sequence>
<protein>
    <submittedName>
        <fullName evidence="2">Uncharacterized protein</fullName>
    </submittedName>
</protein>
<organism evidence="2">
    <name type="scientific">Klosneuvirus KNV1</name>
    <dbReference type="NCBI Taxonomy" id="1977640"/>
    <lineage>
        <taxon>Viruses</taxon>
        <taxon>Varidnaviria</taxon>
        <taxon>Bamfordvirae</taxon>
        <taxon>Nucleocytoviricota</taxon>
        <taxon>Megaviricetes</taxon>
        <taxon>Imitervirales</taxon>
        <taxon>Mimiviridae</taxon>
        <taxon>Klosneuvirinae</taxon>
        <taxon>Klosneuvirus</taxon>
    </lineage>
</organism>
<feature type="coiled-coil region" evidence="1">
    <location>
        <begin position="151"/>
        <end position="178"/>
    </location>
</feature>
<accession>A0A1V0SHU7</accession>
<name>A0A1V0SHU7_9VIRU</name>
<gene>
    <name evidence="2" type="ORF">Klosneuvirus_1_144</name>
</gene>
<evidence type="ECO:0000256" key="1">
    <source>
        <dbReference type="SAM" id="Coils"/>
    </source>
</evidence>
<keyword evidence="1" id="KW-0175">Coiled coil</keyword>
<evidence type="ECO:0000313" key="2">
    <source>
        <dbReference type="EMBL" id="ARF11287.1"/>
    </source>
</evidence>